<organism evidence="1 2">
    <name type="scientific">Blastopirellula marina DSM 3645</name>
    <dbReference type="NCBI Taxonomy" id="314230"/>
    <lineage>
        <taxon>Bacteria</taxon>
        <taxon>Pseudomonadati</taxon>
        <taxon>Planctomycetota</taxon>
        <taxon>Planctomycetia</taxon>
        <taxon>Pirellulales</taxon>
        <taxon>Pirellulaceae</taxon>
        <taxon>Blastopirellula</taxon>
    </lineage>
</organism>
<dbReference type="STRING" id="314230.DSM3645_27478"/>
<dbReference type="EMBL" id="AANZ01000017">
    <property type="protein sequence ID" value="EAQ78894.1"/>
    <property type="molecule type" value="Genomic_DNA"/>
</dbReference>
<gene>
    <name evidence="1" type="ORF">DSM3645_27478</name>
</gene>
<dbReference type="AlphaFoldDB" id="A3ZX17"/>
<comment type="caution">
    <text evidence="1">The sequence shown here is derived from an EMBL/GenBank/DDBJ whole genome shotgun (WGS) entry which is preliminary data.</text>
</comment>
<proteinExistence type="predicted"/>
<evidence type="ECO:0000313" key="2">
    <source>
        <dbReference type="Proteomes" id="UP000004358"/>
    </source>
</evidence>
<accession>A3ZX17</accession>
<dbReference type="HOGENOM" id="CLU_3388274_0_0_0"/>
<sequence>MVKSLLIRGTFALFSQSLFFLFSIANAVAISL</sequence>
<name>A3ZX17_9BACT</name>
<protein>
    <submittedName>
        <fullName evidence="1">Uncharacterized protein</fullName>
    </submittedName>
</protein>
<dbReference type="Proteomes" id="UP000004358">
    <property type="component" value="Unassembled WGS sequence"/>
</dbReference>
<evidence type="ECO:0000313" key="1">
    <source>
        <dbReference type="EMBL" id="EAQ78894.1"/>
    </source>
</evidence>
<reference evidence="1 2" key="1">
    <citation type="submission" date="2006-02" db="EMBL/GenBank/DDBJ databases">
        <authorList>
            <person name="Amann R."/>
            <person name="Ferriera S."/>
            <person name="Johnson J."/>
            <person name="Kravitz S."/>
            <person name="Halpern A."/>
            <person name="Remington K."/>
            <person name="Beeson K."/>
            <person name="Tran B."/>
            <person name="Rogers Y.-H."/>
            <person name="Friedman R."/>
            <person name="Venter J.C."/>
        </authorList>
    </citation>
    <scope>NUCLEOTIDE SEQUENCE [LARGE SCALE GENOMIC DNA]</scope>
    <source>
        <strain evidence="1 2">DSM 3645</strain>
    </source>
</reference>